<dbReference type="InterPro" id="IPR045254">
    <property type="entry name" value="Nit1/2_C-N_Hydrolase"/>
</dbReference>
<dbReference type="InterPro" id="IPR003010">
    <property type="entry name" value="C-N_Hydrolase"/>
</dbReference>
<dbReference type="PROSITE" id="PS01227">
    <property type="entry name" value="UPF0012"/>
    <property type="match status" value="1"/>
</dbReference>
<accession>A0ABU1MVJ9</accession>
<gene>
    <name evidence="4" type="ORF">J2800_000640</name>
</gene>
<name>A0ABU1MVJ9_9CAUL</name>
<protein>
    <submittedName>
        <fullName evidence="4">Amidohydrolase</fullName>
    </submittedName>
</protein>
<evidence type="ECO:0000313" key="4">
    <source>
        <dbReference type="EMBL" id="MDR6529916.1"/>
    </source>
</evidence>
<comment type="similarity">
    <text evidence="1">Belongs to the carbon-nitrogen hydrolase superfamily. NIT1/NIT2 family.</text>
</comment>
<sequence length="283" mass="30043">MTTPQAPLRVGLVQTRTPATHAAALEHVAPLVREAAAQGARFILTPEGVNVLQKDRAKLLPTLVSLDDDPVVQGLRDLARELDVWIDVGSALVKREDGKAANRQAVIDPSGAIVATYDKLHMFDVDLPPRDGKKGETARESATYEPGDRAAVVETPLGTFGLTICYDMRFPALHRALALGGAQILTVPAAFTRPTGEAHWDILLRARAIETGSFVIAAAQGGFHEDGRGTWGRSIAIGPWGEVIGKLDHDAPGVLIADLDLAAVDKARAAIPALKNARAFTGP</sequence>
<dbReference type="Gene3D" id="3.60.110.10">
    <property type="entry name" value="Carbon-nitrogen hydrolase"/>
    <property type="match status" value="1"/>
</dbReference>
<keyword evidence="2" id="KW-0378">Hydrolase</keyword>
<organism evidence="4 5">
    <name type="scientific">Caulobacter rhizosphaerae</name>
    <dbReference type="NCBI Taxonomy" id="2010972"/>
    <lineage>
        <taxon>Bacteria</taxon>
        <taxon>Pseudomonadati</taxon>
        <taxon>Pseudomonadota</taxon>
        <taxon>Alphaproteobacteria</taxon>
        <taxon>Caulobacterales</taxon>
        <taxon>Caulobacteraceae</taxon>
        <taxon>Caulobacter</taxon>
    </lineage>
</organism>
<dbReference type="PANTHER" id="PTHR23088">
    <property type="entry name" value="NITRILASE-RELATED"/>
    <property type="match status" value="1"/>
</dbReference>
<proteinExistence type="inferred from homology"/>
<keyword evidence="5" id="KW-1185">Reference proteome</keyword>
<feature type="domain" description="CN hydrolase" evidence="3">
    <location>
        <begin position="8"/>
        <end position="261"/>
    </location>
</feature>
<evidence type="ECO:0000256" key="1">
    <source>
        <dbReference type="ARBA" id="ARBA00010613"/>
    </source>
</evidence>
<dbReference type="SUPFAM" id="SSF56317">
    <property type="entry name" value="Carbon-nitrogen hydrolase"/>
    <property type="match status" value="1"/>
</dbReference>
<dbReference type="Pfam" id="PF00795">
    <property type="entry name" value="CN_hydrolase"/>
    <property type="match status" value="1"/>
</dbReference>
<comment type="caution">
    <text evidence="4">The sequence shown here is derived from an EMBL/GenBank/DDBJ whole genome shotgun (WGS) entry which is preliminary data.</text>
</comment>
<dbReference type="CDD" id="cd07572">
    <property type="entry name" value="nit"/>
    <property type="match status" value="1"/>
</dbReference>
<dbReference type="Proteomes" id="UP001262754">
    <property type="component" value="Unassembled WGS sequence"/>
</dbReference>
<evidence type="ECO:0000313" key="5">
    <source>
        <dbReference type="Proteomes" id="UP001262754"/>
    </source>
</evidence>
<dbReference type="InterPro" id="IPR001110">
    <property type="entry name" value="UPF0012_CS"/>
</dbReference>
<dbReference type="PANTHER" id="PTHR23088:SF27">
    <property type="entry name" value="DEAMINATED GLUTATHIONE AMIDASE"/>
    <property type="match status" value="1"/>
</dbReference>
<dbReference type="InterPro" id="IPR036526">
    <property type="entry name" value="C-N_Hydrolase_sf"/>
</dbReference>
<evidence type="ECO:0000256" key="2">
    <source>
        <dbReference type="ARBA" id="ARBA00022801"/>
    </source>
</evidence>
<reference evidence="4 5" key="1">
    <citation type="submission" date="2023-07" db="EMBL/GenBank/DDBJ databases">
        <title>Sorghum-associated microbial communities from plants grown in Nebraska, USA.</title>
        <authorList>
            <person name="Schachtman D."/>
        </authorList>
    </citation>
    <scope>NUCLEOTIDE SEQUENCE [LARGE SCALE GENOMIC DNA]</scope>
    <source>
        <strain evidence="4 5">DS2154</strain>
    </source>
</reference>
<evidence type="ECO:0000259" key="3">
    <source>
        <dbReference type="PROSITE" id="PS50263"/>
    </source>
</evidence>
<dbReference type="EMBL" id="JAVDRL010000002">
    <property type="protein sequence ID" value="MDR6529916.1"/>
    <property type="molecule type" value="Genomic_DNA"/>
</dbReference>
<dbReference type="PROSITE" id="PS50263">
    <property type="entry name" value="CN_HYDROLASE"/>
    <property type="match status" value="1"/>
</dbReference>
<dbReference type="RefSeq" id="WP_310029154.1">
    <property type="nucleotide sequence ID" value="NZ_JAVDRL010000002.1"/>
</dbReference>